<dbReference type="InterPro" id="IPR036282">
    <property type="entry name" value="Glutathione-S-Trfase_C_sf"/>
</dbReference>
<keyword evidence="4" id="KW-1185">Reference proteome</keyword>
<dbReference type="PANTHER" id="PTHR44051">
    <property type="entry name" value="GLUTATHIONE S-TRANSFERASE-RELATED"/>
    <property type="match status" value="1"/>
</dbReference>
<dbReference type="PROSITE" id="PS50405">
    <property type="entry name" value="GST_CTER"/>
    <property type="match status" value="1"/>
</dbReference>
<dbReference type="Pfam" id="PF13409">
    <property type="entry name" value="GST_N_2"/>
    <property type="match status" value="1"/>
</dbReference>
<dbReference type="SFLD" id="SFLDS00019">
    <property type="entry name" value="Glutathione_Transferase_(cytos"/>
    <property type="match status" value="1"/>
</dbReference>
<dbReference type="CDD" id="cd03188">
    <property type="entry name" value="GST_C_Beta"/>
    <property type="match status" value="1"/>
</dbReference>
<dbReference type="InterPro" id="IPR004046">
    <property type="entry name" value="GST_C"/>
</dbReference>
<dbReference type="InterPro" id="IPR040079">
    <property type="entry name" value="Glutathione_S-Trfase"/>
</dbReference>
<protein>
    <submittedName>
        <fullName evidence="3">Glutathione transferase GstA</fullName>
    </submittedName>
</protein>
<evidence type="ECO:0000313" key="3">
    <source>
        <dbReference type="EMBL" id="GAA3528799.1"/>
    </source>
</evidence>
<organism evidence="3 4">
    <name type="scientific">Zobellella aerophila</name>
    <dbReference type="NCBI Taxonomy" id="870480"/>
    <lineage>
        <taxon>Bacteria</taxon>
        <taxon>Pseudomonadati</taxon>
        <taxon>Pseudomonadota</taxon>
        <taxon>Gammaproteobacteria</taxon>
        <taxon>Aeromonadales</taxon>
        <taxon>Aeromonadaceae</taxon>
        <taxon>Zobellella</taxon>
    </lineage>
</organism>
<keyword evidence="3" id="KW-0808">Transferase</keyword>
<evidence type="ECO:0000259" key="2">
    <source>
        <dbReference type="PROSITE" id="PS50405"/>
    </source>
</evidence>
<dbReference type="SUPFAM" id="SSF52833">
    <property type="entry name" value="Thioredoxin-like"/>
    <property type="match status" value="1"/>
</dbReference>
<evidence type="ECO:0000259" key="1">
    <source>
        <dbReference type="PROSITE" id="PS50404"/>
    </source>
</evidence>
<dbReference type="Gene3D" id="1.20.1050.10">
    <property type="match status" value="1"/>
</dbReference>
<dbReference type="InterPro" id="IPR010987">
    <property type="entry name" value="Glutathione-S-Trfase_C-like"/>
</dbReference>
<feature type="domain" description="GST C-terminal" evidence="2">
    <location>
        <begin position="88"/>
        <end position="198"/>
    </location>
</feature>
<feature type="domain" description="GST N-terminal" evidence="1">
    <location>
        <begin position="1"/>
        <end position="82"/>
    </location>
</feature>
<dbReference type="CDD" id="cd03057">
    <property type="entry name" value="GST_N_Beta"/>
    <property type="match status" value="1"/>
</dbReference>
<dbReference type="SUPFAM" id="SSF47616">
    <property type="entry name" value="GST C-terminal domain-like"/>
    <property type="match status" value="1"/>
</dbReference>
<dbReference type="EMBL" id="BAABCX010000001">
    <property type="protein sequence ID" value="GAA3528799.1"/>
    <property type="molecule type" value="Genomic_DNA"/>
</dbReference>
<reference evidence="4" key="1">
    <citation type="journal article" date="2019" name="Int. J. Syst. Evol. Microbiol.">
        <title>The Global Catalogue of Microorganisms (GCM) 10K type strain sequencing project: providing services to taxonomists for standard genome sequencing and annotation.</title>
        <authorList>
            <consortium name="The Broad Institute Genomics Platform"/>
            <consortium name="The Broad Institute Genome Sequencing Center for Infectious Disease"/>
            <person name="Wu L."/>
            <person name="Ma J."/>
        </authorList>
    </citation>
    <scope>NUCLEOTIDE SEQUENCE [LARGE SCALE GENOMIC DNA]</scope>
    <source>
        <strain evidence="4">JCM 17110</strain>
    </source>
</reference>
<sequence length="198" mass="21609">MKLYSAPGSCSSAAHICLLETGLDFALVKVDLGGDRRLPDGRYLNDINPKGYVPALELDNGEVLTENVAVLQYIADQKPESGLAPANGTLARYRLQEWLGFVNSEVHKTLGLLFNPKLAEVAKPALLEKFGQRAAYLDQHLAAHQYLMGDQFTVVDAYLYIVLGWCPMLGADLTPYPRLNAYLTRVAQRASVKAATGG</sequence>
<gene>
    <name evidence="3" type="primary">gstA_1</name>
    <name evidence="3" type="ORF">GCM10022394_04970</name>
</gene>
<comment type="caution">
    <text evidence="3">The sequence shown here is derived from an EMBL/GenBank/DDBJ whole genome shotgun (WGS) entry which is preliminary data.</text>
</comment>
<dbReference type="PROSITE" id="PS50404">
    <property type="entry name" value="GST_NTER"/>
    <property type="match status" value="1"/>
</dbReference>
<name>A0ABP6V816_9GAMM</name>
<dbReference type="Pfam" id="PF00043">
    <property type="entry name" value="GST_C"/>
    <property type="match status" value="1"/>
</dbReference>
<dbReference type="SFLD" id="SFLDG01150">
    <property type="entry name" value="Main.1:_Beta-like"/>
    <property type="match status" value="1"/>
</dbReference>
<dbReference type="InterPro" id="IPR004045">
    <property type="entry name" value="Glutathione_S-Trfase_N"/>
</dbReference>
<dbReference type="SFLD" id="SFLDG00358">
    <property type="entry name" value="Main_(cytGST)"/>
    <property type="match status" value="1"/>
</dbReference>
<dbReference type="GO" id="GO:0016740">
    <property type="term" value="F:transferase activity"/>
    <property type="evidence" value="ECO:0007669"/>
    <property type="project" value="UniProtKB-KW"/>
</dbReference>
<evidence type="ECO:0000313" key="4">
    <source>
        <dbReference type="Proteomes" id="UP001500795"/>
    </source>
</evidence>
<dbReference type="Proteomes" id="UP001500795">
    <property type="component" value="Unassembled WGS sequence"/>
</dbReference>
<dbReference type="PANTHER" id="PTHR44051:SF8">
    <property type="entry name" value="GLUTATHIONE S-TRANSFERASE GSTA"/>
    <property type="match status" value="1"/>
</dbReference>
<dbReference type="InterPro" id="IPR036249">
    <property type="entry name" value="Thioredoxin-like_sf"/>
</dbReference>
<dbReference type="Gene3D" id="3.40.30.10">
    <property type="entry name" value="Glutaredoxin"/>
    <property type="match status" value="1"/>
</dbReference>
<accession>A0ABP6V816</accession>
<dbReference type="RefSeq" id="WP_344954383.1">
    <property type="nucleotide sequence ID" value="NZ_BAABCX010000001.1"/>
</dbReference>
<proteinExistence type="predicted"/>
<dbReference type="NCBIfam" id="NF007831">
    <property type="entry name" value="PRK10542.1"/>
    <property type="match status" value="1"/>
</dbReference>